<name>A0ABP2I011_9FIRM</name>
<keyword evidence="2" id="KW-1185">Reference proteome</keyword>
<reference evidence="1 2" key="1">
    <citation type="journal article" date="2011" name="J. Bacteriol.">
        <title>Draft Genome Sequence of Turicibacter sanguinis PC909, Isolated from Human Feces.</title>
        <authorList>
            <person name="Cuiv P.O."/>
            <person name="Klaassens E.S."/>
            <person name="Durkin A.S."/>
            <person name="Harkins D.M."/>
            <person name="Foster L."/>
            <person name="McCorrison J."/>
            <person name="Torralba M."/>
            <person name="Nelson K.E."/>
            <person name="Morrison M."/>
        </authorList>
    </citation>
    <scope>NUCLEOTIDE SEQUENCE [LARGE SCALE GENOMIC DNA]</scope>
    <source>
        <strain evidence="1 2">PC909</strain>
    </source>
</reference>
<organism evidence="1 2">
    <name type="scientific">Turicibacter sanguinis PC909</name>
    <dbReference type="NCBI Taxonomy" id="702450"/>
    <lineage>
        <taxon>Bacteria</taxon>
        <taxon>Bacillati</taxon>
        <taxon>Bacillota</taxon>
        <taxon>Erysipelotrichia</taxon>
        <taxon>Erysipelotrichales</taxon>
        <taxon>Turicibacteraceae</taxon>
        <taxon>Turicibacter</taxon>
    </lineage>
</organism>
<accession>A0ABP2I011</accession>
<comment type="caution">
    <text evidence="1">The sequence shown here is derived from an EMBL/GenBank/DDBJ whole genome shotgun (WGS) entry which is preliminary data.</text>
</comment>
<evidence type="ECO:0000313" key="2">
    <source>
        <dbReference type="Proteomes" id="UP000002938"/>
    </source>
</evidence>
<sequence length="51" mass="6067">MIKMKPLLFLFIVIFYLKTSYNAQMINCQPNRNDFKKNQNEKVLKEQGKAS</sequence>
<dbReference type="Proteomes" id="UP000002938">
    <property type="component" value="Unassembled WGS sequence"/>
</dbReference>
<gene>
    <name evidence="1" type="ORF">CUW_2315</name>
</gene>
<protein>
    <submittedName>
        <fullName evidence="1">Uncharacterized protein</fullName>
    </submittedName>
</protein>
<dbReference type="EMBL" id="ADMN01000111">
    <property type="protein sequence ID" value="EFF62802.1"/>
    <property type="molecule type" value="Genomic_DNA"/>
</dbReference>
<proteinExistence type="predicted"/>
<evidence type="ECO:0000313" key="1">
    <source>
        <dbReference type="EMBL" id="EFF62802.1"/>
    </source>
</evidence>